<evidence type="ECO:0000256" key="2">
    <source>
        <dbReference type="SAM" id="SignalP"/>
    </source>
</evidence>
<evidence type="ECO:0000256" key="1">
    <source>
        <dbReference type="SAM" id="MobiDB-lite"/>
    </source>
</evidence>
<dbReference type="CDD" id="cd22997">
    <property type="entry name" value="GT_LH"/>
    <property type="match status" value="1"/>
</dbReference>
<feature type="compositionally biased region" description="Low complexity" evidence="1">
    <location>
        <begin position="329"/>
        <end position="343"/>
    </location>
</feature>
<dbReference type="GeneID" id="90040492"/>
<feature type="compositionally biased region" description="Low complexity" evidence="1">
    <location>
        <begin position="116"/>
        <end position="125"/>
    </location>
</feature>
<reference evidence="3 4" key="1">
    <citation type="submission" date="2024-03" db="EMBL/GenBank/DDBJ databases">
        <title>Genome-scale model development and genomic sequencing of the oleaginous clade Lipomyces.</title>
        <authorList>
            <consortium name="Lawrence Berkeley National Laboratory"/>
            <person name="Czajka J.J."/>
            <person name="Han Y."/>
            <person name="Kim J."/>
            <person name="Mondo S.J."/>
            <person name="Hofstad B.A."/>
            <person name="Robles A."/>
            <person name="Haridas S."/>
            <person name="Riley R."/>
            <person name="LaButti K."/>
            <person name="Pangilinan J."/>
            <person name="Andreopoulos W."/>
            <person name="Lipzen A."/>
            <person name="Yan J."/>
            <person name="Wang M."/>
            <person name="Ng V."/>
            <person name="Grigoriev I.V."/>
            <person name="Spatafora J.W."/>
            <person name="Magnuson J.K."/>
            <person name="Baker S.E."/>
            <person name="Pomraning K.R."/>
        </authorList>
    </citation>
    <scope>NUCLEOTIDE SEQUENCE [LARGE SCALE GENOMIC DNA]</scope>
    <source>
        <strain evidence="3 4">Phaff 52-87</strain>
    </source>
</reference>
<feature type="compositionally biased region" description="Polar residues" evidence="1">
    <location>
        <begin position="23"/>
        <end position="33"/>
    </location>
</feature>
<dbReference type="PANTHER" id="PTHR36587:SF2">
    <property type="entry name" value="EXPRESSION SITE-ASSOCIATED GENE 3 (ESAG3)-LIKE PROTEIN"/>
    <property type="match status" value="1"/>
</dbReference>
<organism evidence="3 4">
    <name type="scientific">Myxozyma melibiosi</name>
    <dbReference type="NCBI Taxonomy" id="54550"/>
    <lineage>
        <taxon>Eukaryota</taxon>
        <taxon>Fungi</taxon>
        <taxon>Dikarya</taxon>
        <taxon>Ascomycota</taxon>
        <taxon>Saccharomycotina</taxon>
        <taxon>Lipomycetes</taxon>
        <taxon>Lipomycetales</taxon>
        <taxon>Lipomycetaceae</taxon>
        <taxon>Myxozyma</taxon>
    </lineage>
</organism>
<feature type="compositionally biased region" description="Low complexity" evidence="1">
    <location>
        <begin position="309"/>
        <end position="321"/>
    </location>
</feature>
<dbReference type="RefSeq" id="XP_064766646.1">
    <property type="nucleotide sequence ID" value="XM_064914980.1"/>
</dbReference>
<feature type="compositionally biased region" description="Polar residues" evidence="1">
    <location>
        <begin position="65"/>
        <end position="74"/>
    </location>
</feature>
<feature type="region of interest" description="Disordered" evidence="1">
    <location>
        <begin position="23"/>
        <end position="132"/>
    </location>
</feature>
<comment type="caution">
    <text evidence="3">The sequence shown here is derived from an EMBL/GenBank/DDBJ whole genome shotgun (WGS) entry which is preliminary data.</text>
</comment>
<feature type="chain" id="PRO_5046144880" evidence="2">
    <location>
        <begin position="21"/>
        <end position="676"/>
    </location>
</feature>
<dbReference type="PANTHER" id="PTHR36587">
    <property type="entry name" value="EXPRESSION SITE-ASSOCIATED GENE 3 (ESAG3)-LIKE PROTEIN"/>
    <property type="match status" value="1"/>
</dbReference>
<feature type="compositionally biased region" description="Basic and acidic residues" evidence="1">
    <location>
        <begin position="39"/>
        <end position="57"/>
    </location>
</feature>
<feature type="region of interest" description="Disordered" evidence="1">
    <location>
        <begin position="657"/>
        <end position="676"/>
    </location>
</feature>
<dbReference type="Proteomes" id="UP001498771">
    <property type="component" value="Unassembled WGS sequence"/>
</dbReference>
<keyword evidence="4" id="KW-1185">Reference proteome</keyword>
<protein>
    <submittedName>
        <fullName evidence="3">Uncharacterized protein</fullName>
    </submittedName>
</protein>
<evidence type="ECO:0000313" key="4">
    <source>
        <dbReference type="Proteomes" id="UP001498771"/>
    </source>
</evidence>
<sequence length="676" mass="76839">MRRGLLMVMVLLITVSLLFSRRVSSPSAPQSSLPRRPSKLRDKVQVEVKPNEPDKPIANRFRFWTHSSSPSSDRSALEQLPRRRHRQLQEQLQHQPPPPPQQRQDTHPDDGSLQQPSSNDYPSYDYDNDDEDAGDWLRQRKAELTRSQPAKIAAVVIDTPPAAAAVALAMAVDQDPSLAQSTDLSQTKTRKRSLHFLLPATQLNKLVCKTLFSAALNDYPSPVLLNFNSVFRDAEEARFMKIAAIHRYLQLKVDDDDLVLIMDSYDTWFQLSFDTLLKRYYQIQEADRKAHYAKYASVVAAADAQSKGISVSSSSAPGGAAMEKRDADPFAQDQPQSEQQQQLVPPYQEQVIFGADKVCWPNARNSPACKNVPKSTLEDDIFGADTDTDPYEFKVRPRWLNSGNIIGPAKVLREIYQRAFDVQQRAKVHFSDQLILADIYGKGDLPIRIDFESFLFQTMTHSHVDVVYLYDDEIDRDDETFSSVRDPATGPATEESEIPAEYRDESLISAAFMRNASRRASDKYLAWNRVSGHCPVVLHFNGPKIALETWWNKMWWVNDQSPVHRLQRLKYARKTGGAFVDDDGTKFTTFKDMCGKFDMFEYTPSRFDQAKVFPGQAPSLDPEPFRLGMNPRKSPSDVLDELAEMKEREKAKLEKLKSDLSKLKADKEREEAAKIA</sequence>
<gene>
    <name evidence="3" type="ORF">BZA70DRAFT_312267</name>
</gene>
<keyword evidence="2" id="KW-0732">Signal</keyword>
<proteinExistence type="predicted"/>
<feature type="signal peptide" evidence="2">
    <location>
        <begin position="1"/>
        <end position="20"/>
    </location>
</feature>
<dbReference type="EMBL" id="JBBJBU010000011">
    <property type="protein sequence ID" value="KAK7203613.1"/>
    <property type="molecule type" value="Genomic_DNA"/>
</dbReference>
<accession>A0ABR1F3G8</accession>
<evidence type="ECO:0000313" key="3">
    <source>
        <dbReference type="EMBL" id="KAK7203613.1"/>
    </source>
</evidence>
<feature type="region of interest" description="Disordered" evidence="1">
    <location>
        <begin position="309"/>
        <end position="343"/>
    </location>
</feature>
<name>A0ABR1F3G8_9ASCO</name>